<keyword evidence="2" id="KW-1185">Reference proteome</keyword>
<evidence type="ECO:0000313" key="1">
    <source>
        <dbReference type="EMBL" id="ANJ73216.1"/>
    </source>
</evidence>
<protein>
    <submittedName>
        <fullName evidence="1">Uncharacterized protein</fullName>
    </submittedName>
</protein>
<dbReference type="AlphaFoldDB" id="A0A191ZYT5"/>
<evidence type="ECO:0000313" key="2">
    <source>
        <dbReference type="Proteomes" id="UP000078572"/>
    </source>
</evidence>
<dbReference type="Proteomes" id="UP000078572">
    <property type="component" value="Chromosome 1"/>
</dbReference>
<name>A0A191ZYT5_9RALS</name>
<proteinExistence type="predicted"/>
<dbReference type="EMBL" id="CP016022">
    <property type="protein sequence ID" value="ANJ73216.1"/>
    <property type="molecule type" value="Genomic_DNA"/>
</dbReference>
<sequence>MATPSLDFCRGEGREANSLRSDRPPFFILPATKIQGAIKGSTSKEKGQPVARLAFVVLADVQMVWLFAFDFPCSMRRLEFLLQGGKRKGNCLSAASFSLPLLAT</sequence>
<gene>
    <name evidence="1" type="ORF">A9Y76_12350</name>
</gene>
<reference evidence="2" key="1">
    <citation type="submission" date="2016-06" db="EMBL/GenBank/DDBJ databases">
        <authorList>
            <person name="Xu Y."/>
            <person name="Nagy A."/>
            <person name="Yan X."/>
            <person name="Kim S.W."/>
            <person name="Haley B."/>
            <person name="Liu N.T."/>
            <person name="Nou X."/>
        </authorList>
    </citation>
    <scope>NUCLEOTIDE SEQUENCE [LARGE SCALE GENOMIC DNA]</scope>
    <source>
        <strain evidence="2">ATCC 49129</strain>
    </source>
</reference>
<organism evidence="1 2">
    <name type="scientific">Ralstonia insidiosa</name>
    <dbReference type="NCBI Taxonomy" id="190721"/>
    <lineage>
        <taxon>Bacteria</taxon>
        <taxon>Pseudomonadati</taxon>
        <taxon>Pseudomonadota</taxon>
        <taxon>Betaproteobacteria</taxon>
        <taxon>Burkholderiales</taxon>
        <taxon>Burkholderiaceae</taxon>
        <taxon>Ralstonia</taxon>
    </lineage>
</organism>
<accession>A0A191ZYT5</accession>